<accession>A0A2C6KK49</accession>
<dbReference type="GeneID" id="94432665"/>
<organism evidence="2 3">
    <name type="scientific">Cystoisospora suis</name>
    <dbReference type="NCBI Taxonomy" id="483139"/>
    <lineage>
        <taxon>Eukaryota</taxon>
        <taxon>Sar</taxon>
        <taxon>Alveolata</taxon>
        <taxon>Apicomplexa</taxon>
        <taxon>Conoidasida</taxon>
        <taxon>Coccidia</taxon>
        <taxon>Eucoccidiorida</taxon>
        <taxon>Eimeriorina</taxon>
        <taxon>Sarcocystidae</taxon>
        <taxon>Cystoisospora</taxon>
    </lineage>
</organism>
<evidence type="ECO:0008006" key="4">
    <source>
        <dbReference type="Google" id="ProtNLM"/>
    </source>
</evidence>
<reference evidence="2 3" key="1">
    <citation type="journal article" date="2017" name="Int. J. Parasitol.">
        <title>The genome of the protozoan parasite Cystoisospora suis and a reverse vaccinology approach to identify vaccine candidates.</title>
        <authorList>
            <person name="Palmieri N."/>
            <person name="Shrestha A."/>
            <person name="Ruttkowski B."/>
            <person name="Beck T."/>
            <person name="Vogl C."/>
            <person name="Tomley F."/>
            <person name="Blake D.P."/>
            <person name="Joachim A."/>
        </authorList>
    </citation>
    <scope>NUCLEOTIDE SEQUENCE [LARGE SCALE GENOMIC DNA]</scope>
    <source>
        <strain evidence="2 3">Wien I</strain>
    </source>
</reference>
<dbReference type="Proteomes" id="UP000221165">
    <property type="component" value="Unassembled WGS sequence"/>
</dbReference>
<protein>
    <recommendedName>
        <fullName evidence="4">Secreted protein</fullName>
    </recommendedName>
</protein>
<dbReference type="RefSeq" id="XP_067918577.1">
    <property type="nucleotide sequence ID" value="XM_068069454.1"/>
</dbReference>
<proteinExistence type="predicted"/>
<name>A0A2C6KK49_9APIC</name>
<feature type="chain" id="PRO_5013084224" description="Secreted protein" evidence="1">
    <location>
        <begin position="25"/>
        <end position="78"/>
    </location>
</feature>
<evidence type="ECO:0000256" key="1">
    <source>
        <dbReference type="SAM" id="SignalP"/>
    </source>
</evidence>
<keyword evidence="3" id="KW-1185">Reference proteome</keyword>
<evidence type="ECO:0000313" key="3">
    <source>
        <dbReference type="Proteomes" id="UP000221165"/>
    </source>
</evidence>
<dbReference type="EMBL" id="MIGC01005535">
    <property type="protein sequence ID" value="PHJ16852.1"/>
    <property type="molecule type" value="Genomic_DNA"/>
</dbReference>
<keyword evidence="1" id="KW-0732">Signal</keyword>
<evidence type="ECO:0000313" key="2">
    <source>
        <dbReference type="EMBL" id="PHJ16852.1"/>
    </source>
</evidence>
<gene>
    <name evidence="2" type="ORF">CSUI_009338</name>
</gene>
<dbReference type="OrthoDB" id="333823at2759"/>
<dbReference type="AlphaFoldDB" id="A0A2C6KK49"/>
<sequence length="78" mass="8542">MSHRFHAGTLVFFDVAFCVELCVCHPPQVEKLARLGSVGTHAGRRLGIEMDFPDATECACDCTVIRGKWSQHDPPVGS</sequence>
<feature type="signal peptide" evidence="1">
    <location>
        <begin position="1"/>
        <end position="24"/>
    </location>
</feature>
<dbReference type="VEuPathDB" id="ToxoDB:CSUI_009338"/>
<comment type="caution">
    <text evidence="2">The sequence shown here is derived from an EMBL/GenBank/DDBJ whole genome shotgun (WGS) entry which is preliminary data.</text>
</comment>